<reference evidence="2" key="1">
    <citation type="journal article" date="2019" name="Int. J. Syst. Evol. Microbiol.">
        <title>The Global Catalogue of Microorganisms (GCM) 10K type strain sequencing project: providing services to taxonomists for standard genome sequencing and annotation.</title>
        <authorList>
            <consortium name="The Broad Institute Genomics Platform"/>
            <consortium name="The Broad Institute Genome Sequencing Center for Infectious Disease"/>
            <person name="Wu L."/>
            <person name="Ma J."/>
        </authorList>
    </citation>
    <scope>NUCLEOTIDE SEQUENCE [LARGE SCALE GENOMIC DNA]</scope>
    <source>
        <strain evidence="2">KCTC 42087</strain>
    </source>
</reference>
<evidence type="ECO:0000313" key="2">
    <source>
        <dbReference type="Proteomes" id="UP001596074"/>
    </source>
</evidence>
<evidence type="ECO:0000313" key="1">
    <source>
        <dbReference type="EMBL" id="MFC5744622.1"/>
    </source>
</evidence>
<proteinExistence type="predicted"/>
<sequence>MPSPTPFGEALRALRDHWPDVAGRLDGAARARVLELIGRYRDADPDDRLDVVLELMMLLGEVLPAGHPVRRALAQGDPMMRATALAGDEELWADLDVLFAELAESTSGTGRFDVEAVLREVKARLLRNPTLTEREVRERGQDPAAADLIKLPDPAGVPLLPAFQFGDDGAPRPVVLRVNAMLGAGGDPWGVASWWLDLNARLDEAPFRLLGQVPDEYILAAAAAVIEDAG</sequence>
<accession>A0ABW0ZPT2</accession>
<organism evidence="1 2">
    <name type="scientific">Actinomadura rugatobispora</name>
    <dbReference type="NCBI Taxonomy" id="1994"/>
    <lineage>
        <taxon>Bacteria</taxon>
        <taxon>Bacillati</taxon>
        <taxon>Actinomycetota</taxon>
        <taxon>Actinomycetes</taxon>
        <taxon>Streptosporangiales</taxon>
        <taxon>Thermomonosporaceae</taxon>
        <taxon>Actinomadura</taxon>
    </lineage>
</organism>
<dbReference type="RefSeq" id="WP_378279943.1">
    <property type="nucleotide sequence ID" value="NZ_JBHSON010000003.1"/>
</dbReference>
<name>A0ABW0ZPT2_9ACTN</name>
<keyword evidence="2" id="KW-1185">Reference proteome</keyword>
<protein>
    <recommendedName>
        <fullName evidence="3">DUF3168 domain-containing protein</fullName>
    </recommendedName>
</protein>
<dbReference type="Proteomes" id="UP001596074">
    <property type="component" value="Unassembled WGS sequence"/>
</dbReference>
<gene>
    <name evidence="1" type="ORF">ACFPZN_03220</name>
</gene>
<evidence type="ECO:0008006" key="3">
    <source>
        <dbReference type="Google" id="ProtNLM"/>
    </source>
</evidence>
<comment type="caution">
    <text evidence="1">The sequence shown here is derived from an EMBL/GenBank/DDBJ whole genome shotgun (WGS) entry which is preliminary data.</text>
</comment>
<dbReference type="EMBL" id="JBHSON010000003">
    <property type="protein sequence ID" value="MFC5744622.1"/>
    <property type="molecule type" value="Genomic_DNA"/>
</dbReference>